<dbReference type="Pfam" id="PF08666">
    <property type="entry name" value="SAF"/>
    <property type="match status" value="1"/>
</dbReference>
<dbReference type="Proteomes" id="UP000275951">
    <property type="component" value="Chromosome"/>
</dbReference>
<evidence type="ECO:0000313" key="2">
    <source>
        <dbReference type="EMBL" id="AZR06841.1"/>
    </source>
</evidence>
<proteinExistence type="predicted"/>
<dbReference type="SMART" id="SM00858">
    <property type="entry name" value="SAF"/>
    <property type="match status" value="1"/>
</dbReference>
<name>A0A3S9QLK7_9ACTO</name>
<gene>
    <name evidence="2" type="ORF">EBQ10_05720</name>
</gene>
<evidence type="ECO:0000313" key="3">
    <source>
        <dbReference type="Proteomes" id="UP000275951"/>
    </source>
</evidence>
<dbReference type="RefSeq" id="WP_108726547.1">
    <property type="nucleotide sequence ID" value="NZ_CP029001.1"/>
</dbReference>
<accession>A0A3S9QLK7</accession>
<dbReference type="EMBL" id="CP033905">
    <property type="protein sequence ID" value="AZR06841.1"/>
    <property type="molecule type" value="Genomic_DNA"/>
</dbReference>
<organism evidence="2 3">
    <name type="scientific">Trueperella pyogenes</name>
    <dbReference type="NCBI Taxonomy" id="1661"/>
    <lineage>
        <taxon>Bacteria</taxon>
        <taxon>Bacillati</taxon>
        <taxon>Actinomycetota</taxon>
        <taxon>Actinomycetes</taxon>
        <taxon>Actinomycetales</taxon>
        <taxon>Actinomycetaceae</taxon>
        <taxon>Trueperella</taxon>
    </lineage>
</organism>
<dbReference type="InterPro" id="IPR013974">
    <property type="entry name" value="SAF"/>
</dbReference>
<dbReference type="CDD" id="cd11614">
    <property type="entry name" value="SAF_CpaB_FlgA_like"/>
    <property type="match status" value="1"/>
</dbReference>
<dbReference type="AlphaFoldDB" id="A0A3S9QLK7"/>
<reference evidence="2 3" key="1">
    <citation type="submission" date="2018-11" db="EMBL/GenBank/DDBJ databases">
        <title>Multidrug-resistant genes are associated with an 42-kb island TGI1 carrying a complex class 1 integron in a Trueperella pyogenes.</title>
        <authorList>
            <person name="Dong W."/>
        </authorList>
    </citation>
    <scope>NUCLEOTIDE SEQUENCE [LARGE SCALE GENOMIC DNA]</scope>
    <source>
        <strain evidence="2 3">TP4</strain>
    </source>
</reference>
<sequence>MTPFTRAPSSARSSPIRALMWRWRWVGVAMFAILAIHTIAPVPTPVRTFPAVVATRPLAGGERVTDDDVRQAMLTAQLPGVTQDTKAVAGEFVITPVDEGAPIFSNNLLSSEFLSRAPRGSVIAAVPIADASGLSIIHPGVQVNLFSAPDSSAGEAAMIAKDVLVAGVAHEKGKSTILGSTADTRIFYLAIAEREIGKVIGASNRAPLRAVLSGPVGVKSSPPGSPTTSN</sequence>
<protein>
    <recommendedName>
        <fullName evidence="1">SAF domain-containing protein</fullName>
    </recommendedName>
</protein>
<evidence type="ECO:0000259" key="1">
    <source>
        <dbReference type="SMART" id="SM00858"/>
    </source>
</evidence>
<feature type="domain" description="SAF" evidence="1">
    <location>
        <begin position="49"/>
        <end position="109"/>
    </location>
</feature>